<evidence type="ECO:0000313" key="2">
    <source>
        <dbReference type="EMBL" id="HIR55981.1"/>
    </source>
</evidence>
<evidence type="ECO:0000259" key="1">
    <source>
        <dbReference type="Pfam" id="PF11823"/>
    </source>
</evidence>
<sequence>MRYIIMCRSQTYAQRASRLLERSGITAPMSRAPQGLSGTGCAWCVRVNEARFQQALGVLRRSGASFGKLFREEEDGKYSEVAG</sequence>
<evidence type="ECO:0000313" key="3">
    <source>
        <dbReference type="Proteomes" id="UP000824238"/>
    </source>
</evidence>
<dbReference type="Pfam" id="PF11823">
    <property type="entry name" value="Se_S_carrier"/>
    <property type="match status" value="1"/>
</dbReference>
<dbReference type="EMBL" id="DVHH01000250">
    <property type="protein sequence ID" value="HIR55981.1"/>
    <property type="molecule type" value="Genomic_DNA"/>
</dbReference>
<dbReference type="AlphaFoldDB" id="A0A9D1DNA9"/>
<protein>
    <submittedName>
        <fullName evidence="2">DUF3343 domain-containing protein</fullName>
    </submittedName>
</protein>
<organism evidence="2 3">
    <name type="scientific">Candidatus Scatomorpha intestinigallinarum</name>
    <dbReference type="NCBI Taxonomy" id="2840923"/>
    <lineage>
        <taxon>Bacteria</taxon>
        <taxon>Bacillati</taxon>
        <taxon>Bacillota</taxon>
        <taxon>Clostridia</taxon>
        <taxon>Eubacteriales</taxon>
        <taxon>Candidatus Scatomorpha</taxon>
    </lineage>
</organism>
<comment type="caution">
    <text evidence="2">The sequence shown here is derived from an EMBL/GenBank/DDBJ whole genome shotgun (WGS) entry which is preliminary data.</text>
</comment>
<dbReference type="Proteomes" id="UP000824238">
    <property type="component" value="Unassembled WGS sequence"/>
</dbReference>
<proteinExistence type="predicted"/>
<reference evidence="2" key="1">
    <citation type="submission" date="2020-10" db="EMBL/GenBank/DDBJ databases">
        <authorList>
            <person name="Gilroy R."/>
        </authorList>
    </citation>
    <scope>NUCLEOTIDE SEQUENCE</scope>
    <source>
        <strain evidence="2">ChiGjej3B3-7149</strain>
    </source>
</reference>
<name>A0A9D1DNA9_9FIRM</name>
<reference evidence="2" key="2">
    <citation type="journal article" date="2021" name="PeerJ">
        <title>Extensive microbial diversity within the chicken gut microbiome revealed by metagenomics and culture.</title>
        <authorList>
            <person name="Gilroy R."/>
            <person name="Ravi A."/>
            <person name="Getino M."/>
            <person name="Pursley I."/>
            <person name="Horton D.L."/>
            <person name="Alikhan N.F."/>
            <person name="Baker D."/>
            <person name="Gharbi K."/>
            <person name="Hall N."/>
            <person name="Watson M."/>
            <person name="Adriaenssens E.M."/>
            <person name="Foster-Nyarko E."/>
            <person name="Jarju S."/>
            <person name="Secka A."/>
            <person name="Antonio M."/>
            <person name="Oren A."/>
            <person name="Chaudhuri R.R."/>
            <person name="La Ragione R."/>
            <person name="Hildebrand F."/>
            <person name="Pallen M.J."/>
        </authorList>
    </citation>
    <scope>NUCLEOTIDE SEQUENCE</scope>
    <source>
        <strain evidence="2">ChiGjej3B3-7149</strain>
    </source>
</reference>
<feature type="domain" description="Putative Se/S carrier protein-like" evidence="1">
    <location>
        <begin position="2"/>
        <end position="68"/>
    </location>
</feature>
<gene>
    <name evidence="2" type="ORF">IAD36_10360</name>
</gene>
<dbReference type="InterPro" id="IPR021778">
    <property type="entry name" value="Se/S_carrier-like"/>
</dbReference>
<accession>A0A9D1DNA9</accession>